<accession>A0ABV8MWL3</accession>
<name>A0ABV8MWL3_9NEIS</name>
<keyword evidence="3" id="KW-1185">Reference proteome</keyword>
<dbReference type="Pfam" id="PF11346">
    <property type="entry name" value="DUF3149"/>
    <property type="match status" value="1"/>
</dbReference>
<feature type="transmembrane region" description="Helical" evidence="1">
    <location>
        <begin position="13"/>
        <end position="35"/>
    </location>
</feature>
<evidence type="ECO:0000313" key="2">
    <source>
        <dbReference type="EMBL" id="MFC4161411.1"/>
    </source>
</evidence>
<comment type="caution">
    <text evidence="2">The sequence shown here is derived from an EMBL/GenBank/DDBJ whole genome shotgun (WGS) entry which is preliminary data.</text>
</comment>
<keyword evidence="1" id="KW-0812">Transmembrane</keyword>
<gene>
    <name evidence="2" type="ORF">ACFOW7_18910</name>
</gene>
<sequence length="53" mass="5909">MNVALQDLFTTDIGILSLATIGFIVGMAGYLGWFVHQKVREAEQAEKSQPRQE</sequence>
<reference evidence="3" key="1">
    <citation type="journal article" date="2019" name="Int. J. Syst. Evol. Microbiol.">
        <title>The Global Catalogue of Microorganisms (GCM) 10K type strain sequencing project: providing services to taxonomists for standard genome sequencing and annotation.</title>
        <authorList>
            <consortium name="The Broad Institute Genomics Platform"/>
            <consortium name="The Broad Institute Genome Sequencing Center for Infectious Disease"/>
            <person name="Wu L."/>
            <person name="Ma J."/>
        </authorList>
    </citation>
    <scope>NUCLEOTIDE SEQUENCE [LARGE SCALE GENOMIC DNA]</scope>
    <source>
        <strain evidence="3">LMG 29894</strain>
    </source>
</reference>
<dbReference type="EMBL" id="JBHSBU010000001">
    <property type="protein sequence ID" value="MFC4161411.1"/>
    <property type="molecule type" value="Genomic_DNA"/>
</dbReference>
<dbReference type="RefSeq" id="WP_378167321.1">
    <property type="nucleotide sequence ID" value="NZ_JBHSBU010000001.1"/>
</dbReference>
<evidence type="ECO:0000256" key="1">
    <source>
        <dbReference type="SAM" id="Phobius"/>
    </source>
</evidence>
<keyword evidence="1" id="KW-0472">Membrane</keyword>
<organism evidence="2 3">
    <name type="scientific">Chitinimonas lacunae</name>
    <dbReference type="NCBI Taxonomy" id="1963018"/>
    <lineage>
        <taxon>Bacteria</taxon>
        <taxon>Pseudomonadati</taxon>
        <taxon>Pseudomonadota</taxon>
        <taxon>Betaproteobacteria</taxon>
        <taxon>Neisseriales</taxon>
        <taxon>Chitinibacteraceae</taxon>
        <taxon>Chitinimonas</taxon>
    </lineage>
</organism>
<protein>
    <submittedName>
        <fullName evidence="2">DUF3149 domain-containing protein</fullName>
    </submittedName>
</protein>
<evidence type="ECO:0000313" key="3">
    <source>
        <dbReference type="Proteomes" id="UP001595791"/>
    </source>
</evidence>
<proteinExistence type="predicted"/>
<keyword evidence="1" id="KW-1133">Transmembrane helix</keyword>
<dbReference type="InterPro" id="IPR021494">
    <property type="entry name" value="DUF3149"/>
</dbReference>
<dbReference type="Proteomes" id="UP001595791">
    <property type="component" value="Unassembled WGS sequence"/>
</dbReference>